<comment type="caution">
    <text evidence="8">The sequence shown here is derived from an EMBL/GenBank/DDBJ whole genome shotgun (WGS) entry which is preliminary data.</text>
</comment>
<dbReference type="InterPro" id="IPR005226">
    <property type="entry name" value="UPF0014_fam"/>
</dbReference>
<keyword evidence="4 6" id="KW-1133">Transmembrane helix</keyword>
<evidence type="ECO:0000313" key="9">
    <source>
        <dbReference type="Proteomes" id="UP001229081"/>
    </source>
</evidence>
<protein>
    <submittedName>
        <fullName evidence="8">Iron export ABC transporter permease subunit FetB</fullName>
    </submittedName>
</protein>
<dbReference type="EMBL" id="JAUFSA010000001">
    <property type="protein sequence ID" value="MDP7735982.1"/>
    <property type="molecule type" value="Genomic_DNA"/>
</dbReference>
<feature type="domain" description="HMA" evidence="7">
    <location>
        <begin position="19"/>
        <end position="86"/>
    </location>
</feature>
<feature type="transmembrane region" description="Helical" evidence="6">
    <location>
        <begin position="288"/>
        <end position="306"/>
    </location>
</feature>
<accession>A0AAJ1S3U7</accession>
<dbReference type="PANTHER" id="PTHR30028:SF0">
    <property type="entry name" value="PROTEIN ALUMINUM SENSITIVE 3"/>
    <property type="match status" value="1"/>
</dbReference>
<dbReference type="InterPro" id="IPR006121">
    <property type="entry name" value="HMA_dom"/>
</dbReference>
<organism evidence="8 9">
    <name type="scientific">Mycobacterium paragordonae</name>
    <dbReference type="NCBI Taxonomy" id="1389713"/>
    <lineage>
        <taxon>Bacteria</taxon>
        <taxon>Bacillati</taxon>
        <taxon>Actinomycetota</taxon>
        <taxon>Actinomycetes</taxon>
        <taxon>Mycobacteriales</taxon>
        <taxon>Mycobacteriaceae</taxon>
        <taxon>Mycobacterium</taxon>
    </lineage>
</organism>
<dbReference type="GO" id="GO:0046872">
    <property type="term" value="F:metal ion binding"/>
    <property type="evidence" value="ECO:0007669"/>
    <property type="project" value="InterPro"/>
</dbReference>
<comment type="similarity">
    <text evidence="2">Belongs to the UPF0014 family.</text>
</comment>
<dbReference type="PROSITE" id="PS50846">
    <property type="entry name" value="HMA_2"/>
    <property type="match status" value="1"/>
</dbReference>
<feature type="transmembrane region" description="Helical" evidence="6">
    <location>
        <begin position="170"/>
        <end position="194"/>
    </location>
</feature>
<reference evidence="8" key="1">
    <citation type="submission" date="2023-06" db="EMBL/GenBank/DDBJ databases">
        <title>Identification of two novel mycobacterium reveal diversities and complexities of Mycobacterium gordonae clade.</title>
        <authorList>
            <person name="Matsumoto Y."/>
            <person name="Nakamura S."/>
            <person name="Motooka D."/>
            <person name="Fukushima K."/>
        </authorList>
    </citation>
    <scope>NUCLEOTIDE SEQUENCE</scope>
    <source>
        <strain evidence="8">TY812</strain>
    </source>
</reference>
<evidence type="ECO:0000256" key="1">
    <source>
        <dbReference type="ARBA" id="ARBA00004141"/>
    </source>
</evidence>
<evidence type="ECO:0000256" key="3">
    <source>
        <dbReference type="ARBA" id="ARBA00022692"/>
    </source>
</evidence>
<dbReference type="AlphaFoldDB" id="A0AAJ1S3U7"/>
<evidence type="ECO:0000256" key="4">
    <source>
        <dbReference type="ARBA" id="ARBA00022989"/>
    </source>
</evidence>
<keyword evidence="5 6" id="KW-0472">Membrane</keyword>
<dbReference type="GO" id="GO:0005886">
    <property type="term" value="C:plasma membrane"/>
    <property type="evidence" value="ECO:0007669"/>
    <property type="project" value="TreeGrafter"/>
</dbReference>
<name>A0AAJ1S3U7_9MYCO</name>
<evidence type="ECO:0000259" key="7">
    <source>
        <dbReference type="PROSITE" id="PS50846"/>
    </source>
</evidence>
<feature type="transmembrane region" description="Helical" evidence="6">
    <location>
        <begin position="347"/>
        <end position="367"/>
    </location>
</feature>
<dbReference type="PANTHER" id="PTHR30028">
    <property type="entry name" value="UPF0014 INNER MEMBRANE PROTEIN YBBM-RELATED"/>
    <property type="match status" value="1"/>
</dbReference>
<comment type="subcellular location">
    <subcellularLocation>
        <location evidence="1">Membrane</location>
        <topology evidence="1">Multi-pass membrane protein</topology>
    </subcellularLocation>
</comment>
<evidence type="ECO:0000256" key="6">
    <source>
        <dbReference type="SAM" id="Phobius"/>
    </source>
</evidence>
<dbReference type="Proteomes" id="UP001229081">
    <property type="component" value="Unassembled WGS sequence"/>
</dbReference>
<proteinExistence type="inferred from homology"/>
<keyword evidence="3 6" id="KW-0812">Transmembrane</keyword>
<feature type="transmembrane region" description="Helical" evidence="6">
    <location>
        <begin position="318"/>
        <end position="341"/>
    </location>
</feature>
<feature type="transmembrane region" description="Helical" evidence="6">
    <location>
        <begin position="230"/>
        <end position="249"/>
    </location>
</feature>
<evidence type="ECO:0000256" key="5">
    <source>
        <dbReference type="ARBA" id="ARBA00023136"/>
    </source>
</evidence>
<feature type="transmembrane region" description="Helical" evidence="6">
    <location>
        <begin position="416"/>
        <end position="434"/>
    </location>
</feature>
<gene>
    <name evidence="8" type="primary">fetB</name>
    <name evidence="8" type="ORF">QXL92_14660</name>
</gene>
<dbReference type="Pfam" id="PF03649">
    <property type="entry name" value="UPF0014"/>
    <property type="match status" value="1"/>
</dbReference>
<evidence type="ECO:0000313" key="8">
    <source>
        <dbReference type="EMBL" id="MDP7735982.1"/>
    </source>
</evidence>
<evidence type="ECO:0000256" key="2">
    <source>
        <dbReference type="ARBA" id="ARBA00005268"/>
    </source>
</evidence>
<sequence>MMPGVDAGLRPAVVSAAAGRMRVHAVGFRHDYLRASAIEETVAKVTGVRAVQAYPRTASVVVWYAPGACDTAAVLAAICSVESVGAAPTGERTSRSSVARGRSSVLNNVIGRLARTLSKPRGGLSSDPPEIQRLRAALDRLGYHLEPAPAGQHSPIRLIKRGRVRVRAQWVSLTLPLGLIALGLTGVGVCWLLRRAANMGFPAARPARARMIRHSPRSPLAAMATAAPAVPSWGGVGVSLLLVTAAGAVTYRQRLGLTKELVVAAARAAVQLVTAGALLRVLFQWTSLLGAAGWVSMMTIVAGQVAGRRGAGIPQARLIATGGVAASTGVTLGALLAGRVIAAETRVLVPVSGMIVSSAMLAAGSTLRRLDYEVRQSRPAIEARLSLGQSGRQAILPHRRSALRTALIPTIDSTKVVGLISLPGAMTGLILAGTSPLTAIRYQIVVMYMQLAATALSALVTVRLAEKSLFDDAQRLNQANLPGNTS</sequence>